<reference evidence="1" key="1">
    <citation type="submission" date="2015-07" db="EMBL/GenBank/DDBJ databases">
        <title>Draft Genome Sequences of Anaerolinea thermolimosa IMO-1, Bellilinea caldifistulae GOMI-1, Leptolinea tardivitalis YMTK-2, Levilinea saccharolytica KIBI-1,Longilinea arvoryzae KOME-1, Previously Described as Members of the Anaerolineaceae (Chloroflexi).</title>
        <authorList>
            <person name="Sekiguchi Y."/>
            <person name="Ohashi A."/>
            <person name="Matsuura N."/>
            <person name="Tourlousse M.D."/>
        </authorList>
    </citation>
    <scope>NUCLEOTIDE SEQUENCE [LARGE SCALE GENOMIC DNA]</scope>
    <source>
        <strain evidence="1">KOME-1</strain>
    </source>
</reference>
<sequence>MKKAATLSRFLGKNFWIRKFGKASLFRHDRDLPASALVREPGQTPGEIFQNLTPGYRVIAQPSGYSGCSLPAWTSQGSALPGRDLSWNRPRKFRIPMPRIFGVRRPALNSTWFFSFGTRYDPGVNGGSFSRFDIDSTRQALDLWGHLDGDAELNGWRLAGWNRLIAYRVARSAQCNRSRL</sequence>
<evidence type="ECO:0000313" key="2">
    <source>
        <dbReference type="Proteomes" id="UP000055060"/>
    </source>
</evidence>
<dbReference type="Proteomes" id="UP000055060">
    <property type="component" value="Unassembled WGS sequence"/>
</dbReference>
<evidence type="ECO:0000313" key="1">
    <source>
        <dbReference type="EMBL" id="GAP12761.1"/>
    </source>
</evidence>
<dbReference type="STRING" id="360412.LARV_00497"/>
<name>A0A0S7BC75_9CHLR</name>
<proteinExistence type="predicted"/>
<organism evidence="1">
    <name type="scientific">Longilinea arvoryzae</name>
    <dbReference type="NCBI Taxonomy" id="360412"/>
    <lineage>
        <taxon>Bacteria</taxon>
        <taxon>Bacillati</taxon>
        <taxon>Chloroflexota</taxon>
        <taxon>Anaerolineae</taxon>
        <taxon>Anaerolineales</taxon>
        <taxon>Anaerolineaceae</taxon>
        <taxon>Longilinea</taxon>
    </lineage>
</organism>
<gene>
    <name evidence="1" type="ORF">LARV_00497</name>
</gene>
<dbReference type="AlphaFoldDB" id="A0A0S7BC75"/>
<keyword evidence="2" id="KW-1185">Reference proteome</keyword>
<protein>
    <submittedName>
        <fullName evidence="1">Uncharacterized protein</fullName>
    </submittedName>
</protein>
<accession>A0A0S7BC75</accession>
<dbReference type="EMBL" id="DF967972">
    <property type="protein sequence ID" value="GAP12761.1"/>
    <property type="molecule type" value="Genomic_DNA"/>
</dbReference>